<dbReference type="Pfam" id="PF18962">
    <property type="entry name" value="Por_Secre_tail"/>
    <property type="match status" value="1"/>
</dbReference>
<keyword evidence="4" id="KW-1185">Reference proteome</keyword>
<feature type="domain" description="Secretion system C-terminal sorting" evidence="2">
    <location>
        <begin position="353"/>
        <end position="432"/>
    </location>
</feature>
<proteinExistence type="predicted"/>
<keyword evidence="1" id="KW-0732">Signal</keyword>
<evidence type="ECO:0000313" key="4">
    <source>
        <dbReference type="Proteomes" id="UP000830583"/>
    </source>
</evidence>
<accession>A0ABY4KBY5</accession>
<dbReference type="InterPro" id="IPR011047">
    <property type="entry name" value="Quinoprotein_ADH-like_sf"/>
</dbReference>
<dbReference type="RefSeq" id="WP_248433224.1">
    <property type="nucleotide sequence ID" value="NZ_CP096205.1"/>
</dbReference>
<name>A0ABY4KBY5_9FLAO</name>
<dbReference type="NCBIfam" id="TIGR04183">
    <property type="entry name" value="Por_Secre_tail"/>
    <property type="match status" value="1"/>
</dbReference>
<protein>
    <submittedName>
        <fullName evidence="3">T9SS type A sorting domain-containing protein</fullName>
    </submittedName>
</protein>
<organism evidence="3 4">
    <name type="scientific">Flavobacterium azooxidireducens</name>
    <dbReference type="NCBI Taxonomy" id="1871076"/>
    <lineage>
        <taxon>Bacteria</taxon>
        <taxon>Pseudomonadati</taxon>
        <taxon>Bacteroidota</taxon>
        <taxon>Flavobacteriia</taxon>
        <taxon>Flavobacteriales</taxon>
        <taxon>Flavobacteriaceae</taxon>
        <taxon>Flavobacterium</taxon>
    </lineage>
</organism>
<gene>
    <name evidence="3" type="ORF">M0M57_11775</name>
</gene>
<reference evidence="3" key="1">
    <citation type="submission" date="2022-04" db="EMBL/GenBank/DDBJ databases">
        <title>Consumption of N2O by Flavobacterium azooxidireducens sp. nov. isolated from Decomposing Leaf Litter of Phragmites australis (Cav.).</title>
        <authorList>
            <person name="Behrendt U."/>
            <person name="Spanner T."/>
            <person name="Augustin J."/>
            <person name="Horn M.A."/>
            <person name="Kolb S."/>
            <person name="Ulrich A."/>
        </authorList>
    </citation>
    <scope>NUCLEOTIDE SEQUENCE</scope>
    <source>
        <strain evidence="3">IGB 4-14</strain>
    </source>
</reference>
<evidence type="ECO:0000313" key="3">
    <source>
        <dbReference type="EMBL" id="UPQ78297.1"/>
    </source>
</evidence>
<evidence type="ECO:0000259" key="2">
    <source>
        <dbReference type="Pfam" id="PF18962"/>
    </source>
</evidence>
<sequence>MPQDENVTTSDIPGFFQASGLGYSLISEPDGTIHWHCRFAPGNHLNGSLVVPEDVSEYHVILKYDKDGNYLSHLPLPFTGGSGYNYTKLYRDPLNERYYFYIFLLNTTATWNDEELITGGAVFALDAEGNELWQKVASSPTTLSASIVGLTTDEESNVYLTGSAGNQTVNNLYASLAGYTFTHFSSSPYLIKLDMDGNLVWGTNLNPATGPTDQNICGSCYGRSIAINGDEVAIAGSLLANSWGNLTMPRVFGDGPAPVLVRFNKETGEPIAMNEVKDLLGVNSSEELMTVATDLNGNYVVGGYARSTIFVNHPTIAPLTTNGGYSDFFIAKLGTGPCEPLSIDEPVKNKVKLYPNPTGGMLYIEAENLQSYAVYNLLGQELMKGDFNGNNNVNGNNNNNNNFKINMEGLSRGTYLVRLIGLDGVVITEKIIRD</sequence>
<dbReference type="InterPro" id="IPR026444">
    <property type="entry name" value="Secre_tail"/>
</dbReference>
<dbReference type="SUPFAM" id="SSF50998">
    <property type="entry name" value="Quinoprotein alcohol dehydrogenase-like"/>
    <property type="match status" value="1"/>
</dbReference>
<evidence type="ECO:0000256" key="1">
    <source>
        <dbReference type="ARBA" id="ARBA00022729"/>
    </source>
</evidence>
<dbReference type="Proteomes" id="UP000830583">
    <property type="component" value="Chromosome"/>
</dbReference>
<dbReference type="EMBL" id="CP096205">
    <property type="protein sequence ID" value="UPQ78297.1"/>
    <property type="molecule type" value="Genomic_DNA"/>
</dbReference>